<feature type="compositionally biased region" description="Low complexity" evidence="2">
    <location>
        <begin position="58"/>
        <end position="67"/>
    </location>
</feature>
<evidence type="ECO:0000313" key="7">
    <source>
        <dbReference type="Proteomes" id="UP001501020"/>
    </source>
</evidence>
<dbReference type="InterPro" id="IPR028948">
    <property type="entry name" value="Ntox28"/>
</dbReference>
<sequence>MAPGGGKAASIITKSVERLLDREAVTVTERTVVKDAEKTAARTAEKDAGRAAERTAGRDAGTAAREGTPGRPPADRTVGGDPIDVASGEVLLPQTDAVLPGVLPLVFERIHLSTYRQGRLFGVSWASTLDQHLEVHQDGVWLTLADGTIAAYPLPPTPGTPVAPLNGPVRPLTLGADGGYTVEDPQRDRFLYFPPPGDVFGARRPIGAISDRSGNRIDFDHDDAGDLVEVRHSGGYRVAVEGDGTGASRRVTALLLRAGDGDLPLMRYRYDPAGRLTEIINSSGLPQTFTYDATSRMTGWRDRNGNEYRYAYDDRGRAVRGSGTGGFLDTWLQYDENQTVLTDSLGRRTTYRFDERGRIVSERDPLGRVTLSAWDERGNLLTRTDPLGRTFRYRHNEFGDVTDIERPDGTRIRVEYNDHHLPARVSCADGTEWAYDYDPAGLLVAETDPSGATIRYTRDAHGALTGLTDPLGFTTRIENNAVGLPVGITGPSGELTRYQRDALGRLVTHTDAIGGQTRYGWTLEGLPTSRVDPLGLAESWEYDAEGNQTAYTDQLGQVVRTEYGPFDHPLRQIGPDGSTVALTYDTELQVVAVTNPAGARWTYGYDSAGNIVSETDVNGRMLRYSHDAGNQLITRVNGAGEATEFQRDLLGRVVAQRSAAGTSTYAYDPNGRMIRATNAHSEVVFERDPLGRVVAETCDGRTVRTDFDPLGRRVRRRTPSSWEAVWAYDPSGRLTALMAGGRRLDFGYDALGRETRRRLGDAVALDQQYDAAGRLTSQALWGAPTPQTGPDARLLQHRTHAYREDGSPTAVNDRRGGQRSAQIDGHRRITSVHSAAGVEQYGYDLAGNVTAATWPSPAAGLPPGAPPDDTAAVQGDRVFTGTLLRRAGRTQYQHDQQGRLVVRRQITLSGAHRDWRYFWDPDDRLVALVTPDGAHWRYRYDALGRRIAKERVTADSQTVLERTLFTWDGPVLVEQQRDDTVTTWAHEPGSLVPLLQDVHSPDSTNARFYAIVADLVGAPAELVTPGGEVVSADGSSIWGADTALGAGTVSLKGAGAGAPCPLRFPGQYYDDESGFHYNYHRYYDPDTARYISADPIGLAGGPNPHAYVPNPWRWADPFGLAPDYSGLSQEAKQAMNKLENVADDPLGKINRQTDHNHFKAARLESQGVVVARKPVTNVPYSHIHDLQQSRNALQNNIIPALDREISRLERRLPDDLTHEALTNLFNQHERANKLFHNVNGFLHSIGYPPSAPMHHWPPGA</sequence>
<dbReference type="RefSeq" id="WP_344262893.1">
    <property type="nucleotide sequence ID" value="NZ_BAAAMR010000008.1"/>
</dbReference>
<dbReference type="NCBIfam" id="TIGR01643">
    <property type="entry name" value="YD_repeat_2x"/>
    <property type="match status" value="14"/>
</dbReference>
<dbReference type="NCBIfam" id="TIGR03696">
    <property type="entry name" value="Rhs_assc_core"/>
    <property type="match status" value="1"/>
</dbReference>
<feature type="compositionally biased region" description="Basic and acidic residues" evidence="2">
    <location>
        <begin position="805"/>
        <end position="816"/>
    </location>
</feature>
<feature type="compositionally biased region" description="Basic and acidic residues" evidence="2">
    <location>
        <begin position="33"/>
        <end position="57"/>
    </location>
</feature>
<keyword evidence="7" id="KW-1185">Reference proteome</keyword>
<dbReference type="InterPro" id="IPR045351">
    <property type="entry name" value="DUF6531"/>
</dbReference>
<dbReference type="InterPro" id="IPR050708">
    <property type="entry name" value="T6SS_VgrG/RHS"/>
</dbReference>
<feature type="region of interest" description="Disordered" evidence="2">
    <location>
        <begin position="805"/>
        <end position="824"/>
    </location>
</feature>
<reference evidence="7" key="1">
    <citation type="journal article" date="2019" name="Int. J. Syst. Evol. Microbiol.">
        <title>The Global Catalogue of Microorganisms (GCM) 10K type strain sequencing project: providing services to taxonomists for standard genome sequencing and annotation.</title>
        <authorList>
            <consortium name="The Broad Institute Genomics Platform"/>
            <consortium name="The Broad Institute Genome Sequencing Center for Infectious Disease"/>
            <person name="Wu L."/>
            <person name="Ma J."/>
        </authorList>
    </citation>
    <scope>NUCLEOTIDE SEQUENCE [LARGE SCALE GENOMIC DNA]</scope>
    <source>
        <strain evidence="7">JCM 13850</strain>
    </source>
</reference>
<gene>
    <name evidence="6" type="ORF">GCM10009727_14920</name>
</gene>
<dbReference type="Proteomes" id="UP001501020">
    <property type="component" value="Unassembled WGS sequence"/>
</dbReference>
<dbReference type="Pfam" id="PF20148">
    <property type="entry name" value="DUF6531"/>
    <property type="match status" value="1"/>
</dbReference>
<dbReference type="EMBL" id="BAAAMR010000008">
    <property type="protein sequence ID" value="GAA2126033.1"/>
    <property type="molecule type" value="Genomic_DNA"/>
</dbReference>
<dbReference type="PANTHER" id="PTHR32305">
    <property type="match status" value="1"/>
</dbReference>
<evidence type="ECO:0008006" key="8">
    <source>
        <dbReference type="Google" id="ProtNLM"/>
    </source>
</evidence>
<organism evidence="6 7">
    <name type="scientific">Actinomadura napierensis</name>
    <dbReference type="NCBI Taxonomy" id="267854"/>
    <lineage>
        <taxon>Bacteria</taxon>
        <taxon>Bacillati</taxon>
        <taxon>Actinomycetota</taxon>
        <taxon>Actinomycetes</taxon>
        <taxon>Streptosporangiales</taxon>
        <taxon>Thermomonosporaceae</taxon>
        <taxon>Actinomadura</taxon>
    </lineage>
</organism>
<feature type="domain" description="Teneurin-like YD-shell" evidence="5">
    <location>
        <begin position="633"/>
        <end position="758"/>
    </location>
</feature>
<evidence type="ECO:0000259" key="5">
    <source>
        <dbReference type="Pfam" id="PF25023"/>
    </source>
</evidence>
<feature type="domain" description="Bacterial toxin 28" evidence="3">
    <location>
        <begin position="1127"/>
        <end position="1244"/>
    </location>
</feature>
<evidence type="ECO:0000259" key="4">
    <source>
        <dbReference type="Pfam" id="PF20148"/>
    </source>
</evidence>
<dbReference type="InterPro" id="IPR022385">
    <property type="entry name" value="Rhs_assc_core"/>
</dbReference>
<name>A0ABP5K5F4_9ACTN</name>
<evidence type="ECO:0000256" key="1">
    <source>
        <dbReference type="ARBA" id="ARBA00022737"/>
    </source>
</evidence>
<dbReference type="Pfam" id="PF15605">
    <property type="entry name" value="Ntox28"/>
    <property type="match status" value="1"/>
</dbReference>
<comment type="caution">
    <text evidence="6">The sequence shown here is derived from an EMBL/GenBank/DDBJ whole genome shotgun (WGS) entry which is preliminary data.</text>
</comment>
<evidence type="ECO:0000259" key="3">
    <source>
        <dbReference type="Pfam" id="PF15605"/>
    </source>
</evidence>
<proteinExistence type="predicted"/>
<evidence type="ECO:0000256" key="2">
    <source>
        <dbReference type="SAM" id="MobiDB-lite"/>
    </source>
</evidence>
<dbReference type="CDD" id="cd20700">
    <property type="entry name" value="CdiA-CT_Ec_tRNase"/>
    <property type="match status" value="1"/>
</dbReference>
<feature type="domain" description="DUF6531" evidence="4">
    <location>
        <begin position="80"/>
        <end position="152"/>
    </location>
</feature>
<evidence type="ECO:0000313" key="6">
    <source>
        <dbReference type="EMBL" id="GAA2126033.1"/>
    </source>
</evidence>
<feature type="region of interest" description="Disordered" evidence="2">
    <location>
        <begin position="33"/>
        <end position="82"/>
    </location>
</feature>
<keyword evidence="1" id="KW-0677">Repeat</keyword>
<dbReference type="InterPro" id="IPR006530">
    <property type="entry name" value="YD"/>
</dbReference>
<protein>
    <recommendedName>
        <fullName evidence="8">RHS repeat protein</fullName>
    </recommendedName>
</protein>
<dbReference type="InterPro" id="IPR031325">
    <property type="entry name" value="RHS_repeat"/>
</dbReference>
<dbReference type="Pfam" id="PF05593">
    <property type="entry name" value="RHS_repeat"/>
    <property type="match status" value="8"/>
</dbReference>
<dbReference type="PANTHER" id="PTHR32305:SF15">
    <property type="entry name" value="PROTEIN RHSA-RELATED"/>
    <property type="match status" value="1"/>
</dbReference>
<dbReference type="Pfam" id="PF25023">
    <property type="entry name" value="TEN_YD-shell"/>
    <property type="match status" value="1"/>
</dbReference>
<dbReference type="InterPro" id="IPR056823">
    <property type="entry name" value="TEN-like_YD-shell"/>
</dbReference>
<dbReference type="Gene3D" id="2.180.10.10">
    <property type="entry name" value="RHS repeat-associated core"/>
    <property type="match status" value="3"/>
</dbReference>
<accession>A0ABP5K5F4</accession>